<feature type="transmembrane region" description="Helical" evidence="7">
    <location>
        <begin position="159"/>
        <end position="179"/>
    </location>
</feature>
<reference evidence="9" key="1">
    <citation type="journal article" date="2019" name="Int. J. Syst. Evol. Microbiol.">
        <title>The Global Catalogue of Microorganisms (GCM) 10K type strain sequencing project: providing services to taxonomists for standard genome sequencing and annotation.</title>
        <authorList>
            <consortium name="The Broad Institute Genomics Platform"/>
            <consortium name="The Broad Institute Genome Sequencing Center for Infectious Disease"/>
            <person name="Wu L."/>
            <person name="Ma J."/>
        </authorList>
    </citation>
    <scope>NUCLEOTIDE SEQUENCE [LARGE SCALE GENOMIC DNA]</scope>
    <source>
        <strain evidence="9">CGMCC 1.10106</strain>
    </source>
</reference>
<feature type="transmembrane region" description="Helical" evidence="7">
    <location>
        <begin position="267"/>
        <end position="297"/>
    </location>
</feature>
<keyword evidence="9" id="KW-1185">Reference proteome</keyword>
<dbReference type="Pfam" id="PF01566">
    <property type="entry name" value="Nramp"/>
    <property type="match status" value="1"/>
</dbReference>
<feature type="transmembrane region" description="Helical" evidence="7">
    <location>
        <begin position="317"/>
        <end position="342"/>
    </location>
</feature>
<feature type="transmembrane region" description="Helical" evidence="7">
    <location>
        <begin position="450"/>
        <end position="468"/>
    </location>
</feature>
<dbReference type="NCBIfam" id="NF001923">
    <property type="entry name" value="PRK00701.1"/>
    <property type="match status" value="1"/>
</dbReference>
<evidence type="ECO:0000256" key="7">
    <source>
        <dbReference type="HAMAP-Rule" id="MF_00221"/>
    </source>
</evidence>
<dbReference type="NCBIfam" id="TIGR01197">
    <property type="entry name" value="nramp"/>
    <property type="match status" value="1"/>
</dbReference>
<name>A0ABQ1GUE6_9SPHN</name>
<keyword evidence="7" id="KW-1003">Cell membrane</keyword>
<keyword evidence="7" id="KW-0406">Ion transport</keyword>
<keyword evidence="2 7" id="KW-0813">Transport</keyword>
<comment type="caution">
    <text evidence="8">The sequence shown here is derived from an EMBL/GenBank/DDBJ whole genome shotgun (WGS) entry which is preliminary data.</text>
</comment>
<organism evidence="8 9">
    <name type="scientific">Sphingomonas psychrolutea</name>
    <dbReference type="NCBI Taxonomy" id="1259676"/>
    <lineage>
        <taxon>Bacteria</taxon>
        <taxon>Pseudomonadati</taxon>
        <taxon>Pseudomonadota</taxon>
        <taxon>Alphaproteobacteria</taxon>
        <taxon>Sphingomonadales</taxon>
        <taxon>Sphingomonadaceae</taxon>
        <taxon>Sphingomonas</taxon>
    </lineage>
</organism>
<feature type="transmembrane region" description="Helical" evidence="7">
    <location>
        <begin position="127"/>
        <end position="153"/>
    </location>
</feature>
<evidence type="ECO:0000256" key="2">
    <source>
        <dbReference type="ARBA" id="ARBA00022448"/>
    </source>
</evidence>
<evidence type="ECO:0000313" key="9">
    <source>
        <dbReference type="Proteomes" id="UP000618591"/>
    </source>
</evidence>
<dbReference type="RefSeq" id="WP_188447180.1">
    <property type="nucleotide sequence ID" value="NZ_BMDW01000011.1"/>
</dbReference>
<comment type="similarity">
    <text evidence="7">Belongs to the NRAMP family.</text>
</comment>
<feature type="transmembrane region" description="Helical" evidence="7">
    <location>
        <begin position="424"/>
        <end position="444"/>
    </location>
</feature>
<gene>
    <name evidence="7 8" type="primary">mntH</name>
    <name evidence="8" type="ORF">GCM10011395_20890</name>
</gene>
<accession>A0ABQ1GUE6</accession>
<comment type="subcellular location">
    <subcellularLocation>
        <location evidence="7">Cell membrane</location>
        <topology evidence="7">Multi-pass membrane protein</topology>
    </subcellularLocation>
    <subcellularLocation>
        <location evidence="1">Membrane</location>
        <topology evidence="1">Multi-pass membrane protein</topology>
    </subcellularLocation>
</comment>
<feature type="transmembrane region" description="Helical" evidence="7">
    <location>
        <begin position="388"/>
        <end position="412"/>
    </location>
</feature>
<evidence type="ECO:0000256" key="6">
    <source>
        <dbReference type="ARBA" id="ARBA00023136"/>
    </source>
</evidence>
<evidence type="ECO:0000256" key="1">
    <source>
        <dbReference type="ARBA" id="ARBA00004141"/>
    </source>
</evidence>
<feature type="transmembrane region" description="Helical" evidence="7">
    <location>
        <begin position="363"/>
        <end position="382"/>
    </location>
</feature>
<dbReference type="HAMAP" id="MF_00221">
    <property type="entry name" value="NRAMP"/>
    <property type="match status" value="1"/>
</dbReference>
<keyword evidence="4 7" id="KW-0769">Symport</keyword>
<dbReference type="EMBL" id="BMDW01000011">
    <property type="protein sequence ID" value="GGA50371.1"/>
    <property type="molecule type" value="Genomic_DNA"/>
</dbReference>
<evidence type="ECO:0000256" key="3">
    <source>
        <dbReference type="ARBA" id="ARBA00022692"/>
    </source>
</evidence>
<proteinExistence type="inferred from homology"/>
<evidence type="ECO:0000313" key="8">
    <source>
        <dbReference type="EMBL" id="GGA50371.1"/>
    </source>
</evidence>
<feature type="transmembrane region" description="Helical" evidence="7">
    <location>
        <begin position="82"/>
        <end position="106"/>
    </location>
</feature>
<keyword evidence="6 7" id="KW-0472">Membrane</keyword>
<evidence type="ECO:0000256" key="4">
    <source>
        <dbReference type="ARBA" id="ARBA00022847"/>
    </source>
</evidence>
<feature type="transmembrane region" description="Helical" evidence="7">
    <location>
        <begin position="186"/>
        <end position="206"/>
    </location>
</feature>
<dbReference type="PANTHER" id="PTHR11706:SF33">
    <property type="entry name" value="NATURAL RESISTANCE-ASSOCIATED MACROPHAGE PROTEIN 2"/>
    <property type="match status" value="1"/>
</dbReference>
<dbReference type="NCBIfam" id="NF037982">
    <property type="entry name" value="Nramp_1"/>
    <property type="match status" value="1"/>
</dbReference>
<dbReference type="PRINTS" id="PR00447">
    <property type="entry name" value="NATRESASSCMP"/>
</dbReference>
<feature type="transmembrane region" description="Helical" evidence="7">
    <location>
        <begin position="226"/>
        <end position="246"/>
    </location>
</feature>
<protein>
    <recommendedName>
        <fullName evidence="7">Divalent metal cation transporter MntH</fullName>
    </recommendedName>
</protein>
<evidence type="ECO:0000256" key="5">
    <source>
        <dbReference type="ARBA" id="ARBA00022989"/>
    </source>
</evidence>
<keyword evidence="5 7" id="KW-1133">Transmembrane helix</keyword>
<dbReference type="Proteomes" id="UP000618591">
    <property type="component" value="Unassembled WGS sequence"/>
</dbReference>
<sequence>MATVPERPTPNRFFRRSDEADFAHSLPEAHRTLKVWETGDAARPRWRQWLGFAGPGFMVSVGYMDPGNWGTDLAGGSQFGYALLWVILASNLMAIFLQILCARLGIVTGRDLAQSCRDYYAKPVAIALWLLCEVAIIACDLAEVVGSAVALNLLLGIPLVWGVIVTGLDVLLLLLLINLGFRKIEAVVIALVTTIAACFAYTIYLAKPDWSAVALGAITPDIPNTAALLVSLGILGATVMPHNLYLHSSIVQTRAFGSGKRDVKAALAFNTVDTVLALGAAFFVNAAILVLAAAVFWRSGVVVDDLRQAHELLRPALGGVAATAFAVALLASGQSSTITGTLAGQIVMEGFLRIRIAPWLRRLVTRGIAIVPALVAISATGGKDTVELLVISQVVLSMQLPFAIFPLMMVTSSRARMGEYANPWWVKVLGYAICTVIAGLNVYLLWQTIGPVWVCAIAAVMLGFAAYVRFGWKAPAHRPAGA</sequence>
<dbReference type="InterPro" id="IPR001046">
    <property type="entry name" value="NRAMP_fam"/>
</dbReference>
<comment type="function">
    <text evidence="7">H(+)-stimulated, divalent metal cation uptake system.</text>
</comment>
<keyword evidence="3 7" id="KW-0812">Transmembrane</keyword>
<dbReference type="PANTHER" id="PTHR11706">
    <property type="entry name" value="SOLUTE CARRIER PROTEIN FAMILY 11 MEMBER"/>
    <property type="match status" value="1"/>
</dbReference>